<name>A0A1H4LFW1_9MICC</name>
<evidence type="ECO:0000256" key="2">
    <source>
        <dbReference type="SAM" id="Phobius"/>
    </source>
</evidence>
<feature type="transmembrane region" description="Helical" evidence="2">
    <location>
        <begin position="210"/>
        <end position="228"/>
    </location>
</feature>
<keyword evidence="4" id="KW-1185">Reference proteome</keyword>
<reference evidence="3 4" key="1">
    <citation type="submission" date="2016-10" db="EMBL/GenBank/DDBJ databases">
        <authorList>
            <person name="de Groot N.N."/>
        </authorList>
    </citation>
    <scope>NUCLEOTIDE SEQUENCE [LARGE SCALE GENOMIC DNA]</scope>
    <source>
        <strain evidence="3 4">DSM 10495</strain>
    </source>
</reference>
<accession>A0A1H4LFW1</accession>
<organism evidence="3 4">
    <name type="scientific">Arthrobacter woluwensis</name>
    <dbReference type="NCBI Taxonomy" id="156980"/>
    <lineage>
        <taxon>Bacteria</taxon>
        <taxon>Bacillati</taxon>
        <taxon>Actinomycetota</taxon>
        <taxon>Actinomycetes</taxon>
        <taxon>Micrococcales</taxon>
        <taxon>Micrococcaceae</taxon>
        <taxon>Arthrobacter</taxon>
    </lineage>
</organism>
<keyword evidence="2" id="KW-0472">Membrane</keyword>
<dbReference type="STRING" id="156980.SAMN04489745_0987"/>
<feature type="transmembrane region" description="Helical" evidence="2">
    <location>
        <begin position="181"/>
        <end position="203"/>
    </location>
</feature>
<keyword evidence="2" id="KW-1133">Transmembrane helix</keyword>
<evidence type="ECO:0000256" key="1">
    <source>
        <dbReference type="SAM" id="MobiDB-lite"/>
    </source>
</evidence>
<dbReference type="RefSeq" id="WP_066215865.1">
    <property type="nucleotide sequence ID" value="NZ_FNSN01000003.1"/>
</dbReference>
<evidence type="ECO:0000313" key="4">
    <source>
        <dbReference type="Proteomes" id="UP000182652"/>
    </source>
</evidence>
<feature type="region of interest" description="Disordered" evidence="1">
    <location>
        <begin position="1"/>
        <end position="118"/>
    </location>
</feature>
<proteinExistence type="predicted"/>
<feature type="compositionally biased region" description="Low complexity" evidence="1">
    <location>
        <begin position="71"/>
        <end position="88"/>
    </location>
</feature>
<dbReference type="AlphaFoldDB" id="A0A1H4LFW1"/>
<evidence type="ECO:0008006" key="5">
    <source>
        <dbReference type="Google" id="ProtNLM"/>
    </source>
</evidence>
<sequence>MNSHAPTPEPGQEPVAPEGGSGPDAHNPQGSSPAADTPAAPPQDRPQYGLRAADLGLPSPYEQYQREQEAAARAAQQNSWQSPAQQQPGPYATPQGGAGWQAPQHPAQWFQGTPPEKPEEPRTIRWAFWLILSGCAFGLIASLQTFLAVDFDEIYREMIDQMPASTRNILSQESPDSVKTIFVVSTVLTFVITVALYVLVAVFVKKGHQWARVLGTVLAAISVTGFGSSVILDLLSILCGIVGMVLCWLPDSSAFFARMKLHRDYQKFARFRASR</sequence>
<protein>
    <recommendedName>
        <fullName evidence="5">DUF4064 domain-containing protein</fullName>
    </recommendedName>
</protein>
<dbReference type="EMBL" id="FNSN01000003">
    <property type="protein sequence ID" value="SEB69416.1"/>
    <property type="molecule type" value="Genomic_DNA"/>
</dbReference>
<evidence type="ECO:0000313" key="3">
    <source>
        <dbReference type="EMBL" id="SEB69416.1"/>
    </source>
</evidence>
<dbReference type="Proteomes" id="UP000182652">
    <property type="component" value="Unassembled WGS sequence"/>
</dbReference>
<gene>
    <name evidence="3" type="ORF">SAMN04489745_0987</name>
</gene>
<keyword evidence="2" id="KW-0812">Transmembrane</keyword>
<feature type="transmembrane region" description="Helical" evidence="2">
    <location>
        <begin position="234"/>
        <end position="257"/>
    </location>
</feature>
<feature type="transmembrane region" description="Helical" evidence="2">
    <location>
        <begin position="126"/>
        <end position="149"/>
    </location>
</feature>